<keyword evidence="2" id="KW-1185">Reference proteome</keyword>
<evidence type="ECO:0000313" key="2">
    <source>
        <dbReference type="Proteomes" id="UP000696573"/>
    </source>
</evidence>
<sequence length="173" mass="19073">MPILRDSKICQGQRKAAAEKENSSAAWLIVHAQTASARVIRCKFQDTRTRSKAVLATTTTKERDRPLLANWERSGGAIQTPCAWKGRLIVQLDSQETVAHQTALIIPVPRLRDVCLALELKKGVRGNEGQQVHGARTALIGIGTPDRRYNSSLLLTQVTNEQRWFAGPPGKAI</sequence>
<dbReference type="AlphaFoldDB" id="A0A9N9V1U4"/>
<proteinExistence type="predicted"/>
<dbReference type="Proteomes" id="UP000696573">
    <property type="component" value="Unassembled WGS sequence"/>
</dbReference>
<organism evidence="1 2">
    <name type="scientific">Clonostachys rhizophaga</name>
    <dbReference type="NCBI Taxonomy" id="160324"/>
    <lineage>
        <taxon>Eukaryota</taxon>
        <taxon>Fungi</taxon>
        <taxon>Dikarya</taxon>
        <taxon>Ascomycota</taxon>
        <taxon>Pezizomycotina</taxon>
        <taxon>Sordariomycetes</taxon>
        <taxon>Hypocreomycetidae</taxon>
        <taxon>Hypocreales</taxon>
        <taxon>Bionectriaceae</taxon>
        <taxon>Clonostachys</taxon>
    </lineage>
</organism>
<reference evidence="1" key="1">
    <citation type="submission" date="2021-10" db="EMBL/GenBank/DDBJ databases">
        <authorList>
            <person name="Piombo E."/>
        </authorList>
    </citation>
    <scope>NUCLEOTIDE SEQUENCE</scope>
</reference>
<name>A0A9N9V1U4_9HYPO</name>
<comment type="caution">
    <text evidence="1">The sequence shown here is derived from an EMBL/GenBank/DDBJ whole genome shotgun (WGS) entry which is preliminary data.</text>
</comment>
<evidence type="ECO:0000313" key="1">
    <source>
        <dbReference type="EMBL" id="CAH0017025.1"/>
    </source>
</evidence>
<gene>
    <name evidence="1" type="ORF">CRHIZ90672A_00013288</name>
</gene>
<accession>A0A9N9V1U4</accession>
<protein>
    <submittedName>
        <fullName evidence="1">Uncharacterized protein</fullName>
    </submittedName>
</protein>
<dbReference type="EMBL" id="CABFNQ020000490">
    <property type="protein sequence ID" value="CAH0017025.1"/>
    <property type="molecule type" value="Genomic_DNA"/>
</dbReference>